<dbReference type="PANTHER" id="PTHR46401:SF2">
    <property type="entry name" value="GLYCOSYLTRANSFERASE WBBK-RELATED"/>
    <property type="match status" value="1"/>
</dbReference>
<keyword evidence="2" id="KW-0328">Glycosyltransferase</keyword>
<dbReference type="GO" id="GO:0016757">
    <property type="term" value="F:glycosyltransferase activity"/>
    <property type="evidence" value="ECO:0007669"/>
    <property type="project" value="UniProtKB-KW"/>
</dbReference>
<dbReference type="Proteomes" id="UP001596434">
    <property type="component" value="Unassembled WGS sequence"/>
</dbReference>
<sequence length="362" mass="40790">MRVLYLPYYGDSNEYQNLLTNAVAERGVTPIEGTMHLLFPLTRNVLAADRPDVLHLIWTHPFFIVGDYTGSNVLDAVASYGRALLFVLDLLIVHLLGVDVVWTVHNKHNHEKHHLRLDRTVNRFVGRIADELTVECAAAKSTVVDLFGVDESKINVVSEGSYVGTYPDDADRESSRARLGLDEETFVFVYFGMIRRYKGLPDLLDAFEALDEPAVLYVAGNPYTETIDREIRTRIDAMPNVEARLEFIPNDEVQYYMRAADVVTLPYRDIMTSGSVLLAMSFGRPVVTPAMGCIPAVLPDDDSAFLYDQGDEESLRTALRTARSTPRDELAAMGRRNYERALDLDWDDIGDDTVDIYRRAST</sequence>
<keyword evidence="3" id="KW-1185">Reference proteome</keyword>
<protein>
    <submittedName>
        <fullName evidence="2">Glycosyltransferase</fullName>
        <ecNumber evidence="2">2.4.-.-</ecNumber>
    </submittedName>
</protein>
<accession>A0ABD5ZY29</accession>
<dbReference type="RefSeq" id="WP_379703517.1">
    <property type="nucleotide sequence ID" value="NZ_JBHTAT010000001.1"/>
</dbReference>
<dbReference type="EMBL" id="JBHTAT010000001">
    <property type="protein sequence ID" value="MFC7255294.1"/>
    <property type="molecule type" value="Genomic_DNA"/>
</dbReference>
<evidence type="ECO:0000313" key="2">
    <source>
        <dbReference type="EMBL" id="MFC7255294.1"/>
    </source>
</evidence>
<gene>
    <name evidence="2" type="ORF">ACFQKE_08310</name>
</gene>
<dbReference type="Gene3D" id="3.40.50.2000">
    <property type="entry name" value="Glycogen Phosphorylase B"/>
    <property type="match status" value="2"/>
</dbReference>
<name>A0ABD5ZY29_9EURY</name>
<comment type="caution">
    <text evidence="2">The sequence shown here is derived from an EMBL/GenBank/DDBJ whole genome shotgun (WGS) entry which is preliminary data.</text>
</comment>
<keyword evidence="1 2" id="KW-0808">Transferase</keyword>
<dbReference type="EC" id="2.4.-.-" evidence="2"/>
<organism evidence="2 3">
    <name type="scientific">Haloplanus litoreus</name>
    <dbReference type="NCBI Taxonomy" id="767515"/>
    <lineage>
        <taxon>Archaea</taxon>
        <taxon>Methanobacteriati</taxon>
        <taxon>Methanobacteriota</taxon>
        <taxon>Stenosarchaea group</taxon>
        <taxon>Halobacteria</taxon>
        <taxon>Halobacteriales</taxon>
        <taxon>Haloferacaceae</taxon>
        <taxon>Haloplanus</taxon>
    </lineage>
</organism>
<reference evidence="2 3" key="1">
    <citation type="journal article" date="2019" name="Int. J. Syst. Evol. Microbiol.">
        <title>The Global Catalogue of Microorganisms (GCM) 10K type strain sequencing project: providing services to taxonomists for standard genome sequencing and annotation.</title>
        <authorList>
            <consortium name="The Broad Institute Genomics Platform"/>
            <consortium name="The Broad Institute Genome Sequencing Center for Infectious Disease"/>
            <person name="Wu L."/>
            <person name="Ma J."/>
        </authorList>
    </citation>
    <scope>NUCLEOTIDE SEQUENCE [LARGE SCALE GENOMIC DNA]</scope>
    <source>
        <strain evidence="2 3">GX21</strain>
    </source>
</reference>
<dbReference type="PANTHER" id="PTHR46401">
    <property type="entry name" value="GLYCOSYLTRANSFERASE WBBK-RELATED"/>
    <property type="match status" value="1"/>
</dbReference>
<dbReference type="SUPFAM" id="SSF53756">
    <property type="entry name" value="UDP-Glycosyltransferase/glycogen phosphorylase"/>
    <property type="match status" value="1"/>
</dbReference>
<proteinExistence type="predicted"/>
<evidence type="ECO:0000313" key="3">
    <source>
        <dbReference type="Proteomes" id="UP001596434"/>
    </source>
</evidence>
<dbReference type="AlphaFoldDB" id="A0ABD5ZY29"/>
<dbReference type="GeneID" id="96953646"/>
<dbReference type="Pfam" id="PF13692">
    <property type="entry name" value="Glyco_trans_1_4"/>
    <property type="match status" value="1"/>
</dbReference>
<evidence type="ECO:0000256" key="1">
    <source>
        <dbReference type="ARBA" id="ARBA00022679"/>
    </source>
</evidence>